<reference evidence="1 2" key="2">
    <citation type="submission" date="2018-11" db="EMBL/GenBank/DDBJ databases">
        <authorList>
            <consortium name="Pathogen Informatics"/>
        </authorList>
    </citation>
    <scope>NUCLEOTIDE SEQUENCE [LARGE SCALE GENOMIC DNA]</scope>
</reference>
<reference evidence="3" key="1">
    <citation type="submission" date="2016-06" db="UniProtKB">
        <authorList>
            <consortium name="WormBaseParasite"/>
        </authorList>
    </citation>
    <scope>IDENTIFICATION</scope>
</reference>
<dbReference type="EMBL" id="UYWY01010090">
    <property type="protein sequence ID" value="VDM33382.1"/>
    <property type="molecule type" value="Genomic_DNA"/>
</dbReference>
<evidence type="ECO:0000313" key="3">
    <source>
        <dbReference type="WBParaSite" id="TCNE_0000496601-mRNA-1"/>
    </source>
</evidence>
<sequence length="47" mass="5683">MVHRRSRFANVDEVSDCKRTLEVYGRNCWLLQTFPISVVIHRRCAYR</sequence>
<dbReference type="AlphaFoldDB" id="A0A183U8Z6"/>
<dbReference type="Proteomes" id="UP000050794">
    <property type="component" value="Unassembled WGS sequence"/>
</dbReference>
<proteinExistence type="predicted"/>
<name>A0A183U8Z6_TOXCA</name>
<evidence type="ECO:0000313" key="1">
    <source>
        <dbReference type="EMBL" id="VDM33382.1"/>
    </source>
</evidence>
<keyword evidence="2" id="KW-1185">Reference proteome</keyword>
<protein>
    <submittedName>
        <fullName evidence="1 3">Uncharacterized protein</fullName>
    </submittedName>
</protein>
<evidence type="ECO:0000313" key="2">
    <source>
        <dbReference type="Proteomes" id="UP000050794"/>
    </source>
</evidence>
<dbReference type="WBParaSite" id="TCNE_0000496601-mRNA-1">
    <property type="protein sequence ID" value="TCNE_0000496601-mRNA-1"/>
    <property type="gene ID" value="TCNE_0000496601"/>
</dbReference>
<accession>A0A183U8Z6</accession>
<organism evidence="2 3">
    <name type="scientific">Toxocara canis</name>
    <name type="common">Canine roundworm</name>
    <dbReference type="NCBI Taxonomy" id="6265"/>
    <lineage>
        <taxon>Eukaryota</taxon>
        <taxon>Metazoa</taxon>
        <taxon>Ecdysozoa</taxon>
        <taxon>Nematoda</taxon>
        <taxon>Chromadorea</taxon>
        <taxon>Rhabditida</taxon>
        <taxon>Spirurina</taxon>
        <taxon>Ascaridomorpha</taxon>
        <taxon>Ascaridoidea</taxon>
        <taxon>Toxocaridae</taxon>
        <taxon>Toxocara</taxon>
    </lineage>
</organism>
<gene>
    <name evidence="1" type="ORF">TCNE_LOCUS4968</name>
</gene>